<feature type="chain" id="PRO_5039249459" evidence="6">
    <location>
        <begin position="30"/>
        <end position="187"/>
    </location>
</feature>
<keyword evidence="5" id="KW-1133">Transmembrane helix</keyword>
<sequence>MPRFSAPVRRCAPLLAVGLVIATTPAAFAHDQVVGGNPEPDSTVTSVPESIVVENSAEPRENFNSIALSICDEQVASGEPEVDGSELTLDIPSDVDLQDGEYTVGYQITSSDGHPIRDSYTFTLDTGSGNTADCASEETEASSESEEEEGLPSWTGTLLGIAGVIVVLGALVIAIARFRQMKNDGDD</sequence>
<keyword evidence="5" id="KW-0812">Transmembrane</keyword>
<dbReference type="GO" id="GO:0005507">
    <property type="term" value="F:copper ion binding"/>
    <property type="evidence" value="ECO:0007669"/>
    <property type="project" value="InterPro"/>
</dbReference>
<evidence type="ECO:0000313" key="8">
    <source>
        <dbReference type="EMBL" id="HIW91105.1"/>
    </source>
</evidence>
<keyword evidence="5" id="KW-0472">Membrane</keyword>
<keyword evidence="2" id="KW-0479">Metal-binding</keyword>
<evidence type="ECO:0000256" key="2">
    <source>
        <dbReference type="ARBA" id="ARBA00022723"/>
    </source>
</evidence>
<feature type="transmembrane region" description="Helical" evidence="5">
    <location>
        <begin position="154"/>
        <end position="176"/>
    </location>
</feature>
<dbReference type="GO" id="GO:0006825">
    <property type="term" value="P:copper ion transport"/>
    <property type="evidence" value="ECO:0007669"/>
    <property type="project" value="InterPro"/>
</dbReference>
<dbReference type="EMBL" id="DXGC01000053">
    <property type="protein sequence ID" value="HIW91105.1"/>
    <property type="molecule type" value="Genomic_DNA"/>
</dbReference>
<dbReference type="GO" id="GO:0005886">
    <property type="term" value="C:plasma membrane"/>
    <property type="evidence" value="ECO:0007669"/>
    <property type="project" value="TreeGrafter"/>
</dbReference>
<keyword evidence="4" id="KW-0186">Copper</keyword>
<dbReference type="GO" id="GO:0030313">
    <property type="term" value="C:cell envelope"/>
    <property type="evidence" value="ECO:0007669"/>
    <property type="project" value="UniProtKB-SubCell"/>
</dbReference>
<evidence type="ECO:0000256" key="5">
    <source>
        <dbReference type="SAM" id="Phobius"/>
    </source>
</evidence>
<dbReference type="Proteomes" id="UP000824190">
    <property type="component" value="Unassembled WGS sequence"/>
</dbReference>
<dbReference type="PANTHER" id="PTHR34820">
    <property type="entry name" value="INNER MEMBRANE PROTEIN YEBZ"/>
    <property type="match status" value="1"/>
</dbReference>
<dbReference type="InterPro" id="IPR007348">
    <property type="entry name" value="CopC_dom"/>
</dbReference>
<dbReference type="PANTHER" id="PTHR34820:SF4">
    <property type="entry name" value="INNER MEMBRANE PROTEIN YEBZ"/>
    <property type="match status" value="1"/>
</dbReference>
<dbReference type="Gene3D" id="2.60.40.1220">
    <property type="match status" value="1"/>
</dbReference>
<dbReference type="InterPro" id="IPR014756">
    <property type="entry name" value="Ig_E-set"/>
</dbReference>
<accession>A0A9D1RPF1</accession>
<comment type="caution">
    <text evidence="8">The sequence shown here is derived from an EMBL/GenBank/DDBJ whole genome shotgun (WGS) entry which is preliminary data.</text>
</comment>
<reference evidence="8" key="2">
    <citation type="submission" date="2021-04" db="EMBL/GenBank/DDBJ databases">
        <authorList>
            <person name="Gilroy R."/>
        </authorList>
    </citation>
    <scope>NUCLEOTIDE SEQUENCE</scope>
    <source>
        <strain evidence="8">CHK32-1732</strain>
    </source>
</reference>
<comment type="subcellular location">
    <subcellularLocation>
        <location evidence="1">Cell envelope</location>
    </subcellularLocation>
</comment>
<name>A0A9D1RPF1_9CORY</name>
<evidence type="ECO:0000313" key="9">
    <source>
        <dbReference type="Proteomes" id="UP000824190"/>
    </source>
</evidence>
<dbReference type="AlphaFoldDB" id="A0A9D1RPF1"/>
<evidence type="ECO:0000256" key="3">
    <source>
        <dbReference type="ARBA" id="ARBA00022729"/>
    </source>
</evidence>
<dbReference type="GO" id="GO:0042597">
    <property type="term" value="C:periplasmic space"/>
    <property type="evidence" value="ECO:0007669"/>
    <property type="project" value="InterPro"/>
</dbReference>
<keyword evidence="3 6" id="KW-0732">Signal</keyword>
<dbReference type="Pfam" id="PF04234">
    <property type="entry name" value="CopC"/>
    <property type="match status" value="1"/>
</dbReference>
<dbReference type="GO" id="GO:0046688">
    <property type="term" value="P:response to copper ion"/>
    <property type="evidence" value="ECO:0007669"/>
    <property type="project" value="InterPro"/>
</dbReference>
<dbReference type="InterPro" id="IPR032694">
    <property type="entry name" value="CopC/D"/>
</dbReference>
<evidence type="ECO:0000256" key="1">
    <source>
        <dbReference type="ARBA" id="ARBA00004196"/>
    </source>
</evidence>
<dbReference type="SUPFAM" id="SSF81296">
    <property type="entry name" value="E set domains"/>
    <property type="match status" value="1"/>
</dbReference>
<protein>
    <submittedName>
        <fullName evidence="8">Copper resistance protein CopC</fullName>
    </submittedName>
</protein>
<feature type="signal peptide" evidence="6">
    <location>
        <begin position="1"/>
        <end position="29"/>
    </location>
</feature>
<proteinExistence type="predicted"/>
<evidence type="ECO:0000259" key="7">
    <source>
        <dbReference type="Pfam" id="PF04234"/>
    </source>
</evidence>
<gene>
    <name evidence="8" type="ORF">H9870_05510</name>
</gene>
<feature type="domain" description="CopC" evidence="7">
    <location>
        <begin position="30"/>
        <end position="124"/>
    </location>
</feature>
<dbReference type="InterPro" id="IPR014755">
    <property type="entry name" value="Cu-Rt/internalin_Ig-like"/>
</dbReference>
<evidence type="ECO:0000256" key="6">
    <source>
        <dbReference type="SAM" id="SignalP"/>
    </source>
</evidence>
<evidence type="ECO:0000256" key="4">
    <source>
        <dbReference type="ARBA" id="ARBA00023008"/>
    </source>
</evidence>
<organism evidence="8 9">
    <name type="scientific">Candidatus Corynebacterium avicola</name>
    <dbReference type="NCBI Taxonomy" id="2838527"/>
    <lineage>
        <taxon>Bacteria</taxon>
        <taxon>Bacillati</taxon>
        <taxon>Actinomycetota</taxon>
        <taxon>Actinomycetes</taxon>
        <taxon>Mycobacteriales</taxon>
        <taxon>Corynebacteriaceae</taxon>
        <taxon>Corynebacterium</taxon>
    </lineage>
</organism>
<reference evidence="8" key="1">
    <citation type="journal article" date="2021" name="PeerJ">
        <title>Extensive microbial diversity within the chicken gut microbiome revealed by metagenomics and culture.</title>
        <authorList>
            <person name="Gilroy R."/>
            <person name="Ravi A."/>
            <person name="Getino M."/>
            <person name="Pursley I."/>
            <person name="Horton D.L."/>
            <person name="Alikhan N.F."/>
            <person name="Baker D."/>
            <person name="Gharbi K."/>
            <person name="Hall N."/>
            <person name="Watson M."/>
            <person name="Adriaenssens E.M."/>
            <person name="Foster-Nyarko E."/>
            <person name="Jarju S."/>
            <person name="Secka A."/>
            <person name="Antonio M."/>
            <person name="Oren A."/>
            <person name="Chaudhuri R.R."/>
            <person name="La Ragione R."/>
            <person name="Hildebrand F."/>
            <person name="Pallen M.J."/>
        </authorList>
    </citation>
    <scope>NUCLEOTIDE SEQUENCE</scope>
    <source>
        <strain evidence="8">CHK32-1732</strain>
    </source>
</reference>